<dbReference type="Pfam" id="PF00005">
    <property type="entry name" value="ABC_tran"/>
    <property type="match status" value="2"/>
</dbReference>
<feature type="transmembrane region" description="Helical" evidence="10">
    <location>
        <begin position="938"/>
        <end position="969"/>
    </location>
</feature>
<dbReference type="PANTHER" id="PTHR24223:SF456">
    <property type="entry name" value="MULTIDRUG RESISTANCE-ASSOCIATED PROTEIN LETHAL(2)03659"/>
    <property type="match status" value="1"/>
</dbReference>
<evidence type="ECO:0000259" key="11">
    <source>
        <dbReference type="PROSITE" id="PS50893"/>
    </source>
</evidence>
<dbReference type="InterPro" id="IPR011527">
    <property type="entry name" value="ABC1_TM_dom"/>
</dbReference>
<feature type="domain" description="ABC transmembrane type-1" evidence="12">
    <location>
        <begin position="92"/>
        <end position="364"/>
    </location>
</feature>
<keyword evidence="6" id="KW-0547">Nucleotide-binding</keyword>
<evidence type="ECO:0000313" key="14">
    <source>
        <dbReference type="Proteomes" id="UP001151699"/>
    </source>
</evidence>
<dbReference type="SMART" id="SM00382">
    <property type="entry name" value="AAA"/>
    <property type="match status" value="2"/>
</dbReference>
<dbReference type="FunFam" id="1.20.1560.10:FF:000026">
    <property type="entry name" value="Multidrug resistance-associated protein lethal(2)03659"/>
    <property type="match status" value="1"/>
</dbReference>
<evidence type="ECO:0000313" key="13">
    <source>
        <dbReference type="EMBL" id="KAJ6642102.1"/>
    </source>
</evidence>
<keyword evidence="3" id="KW-0813">Transport</keyword>
<comment type="subcellular location">
    <subcellularLocation>
        <location evidence="1">Membrane</location>
        <topology evidence="1">Multi-pass membrane protein</topology>
    </subcellularLocation>
</comment>
<dbReference type="FunFam" id="3.40.50.300:FF:000973">
    <property type="entry name" value="Multidrug resistance-associated protein 4"/>
    <property type="match status" value="1"/>
</dbReference>
<proteinExistence type="inferred from homology"/>
<dbReference type="InterPro" id="IPR003593">
    <property type="entry name" value="AAA+_ATPase"/>
</dbReference>
<dbReference type="PROSITE" id="PS50893">
    <property type="entry name" value="ABC_TRANSPORTER_2"/>
    <property type="match status" value="2"/>
</dbReference>
<feature type="transmembrane region" description="Helical" evidence="10">
    <location>
        <begin position="200"/>
        <end position="222"/>
    </location>
</feature>
<feature type="transmembrane region" description="Helical" evidence="10">
    <location>
        <begin position="228"/>
        <end position="247"/>
    </location>
</feature>
<sequence>MESVRRKLNTNPRVVASTLSVLLFLWTYDIFKKGYQRTIELTDLFETLPEDRSAKLGDRLEKSWVKQKNAQYTNGPSLTKAIVMTFWKNYLFLGILCVLNDIIIRLTQPYLLGQLLLYFRKDTSMTYSEALWYAVSIVLLNALSMMTVNHYFIGCFHMGMQIRISLCSLIYRKALKLSQTALRETAAINLLSNDVSRFDLLSFLLHSMWTAPIMTLIIGYFLWLQARWAGMIGIAVVFIVVPIQSYTGKLSSIFRLKTAIRTDKRIKFMEEIITGVRVIKMFGWEVPFGKMIDIARKRELNILRKNSFVRGLYMTFALFTTRLAVFCTMVAIYFMYGSEDITAAKIFVIAAYFHLIAHFMSQLFVRGIAEIAEAYVSVKRLEKFLLCEEVDTGDAKWNEAAIEADDVALSVDNLCAKWKTELKKSKETEELLQQRDTLDQISLTVQKGALIGIIGPVGSGKSSFLQALLKELPVKNGSINIAGSVSYACQEPWIFSASVKQNIVFCNPFDENRYNRIIRSCALDVDIQSFEGGDKMLIGDRGISLSGGQKARINLARCLYRNADIYLFDDPLSAVDTHVGRHLFNECIGPNGFLCESGCTRILVTHQVHFLKEADFVVVLRNGMVDFYGTPEELANLEVDFSEFIRMKHDDDTEETGTVNETQQLHVDSKEEVAKLEDVSKNKNQDSAFISYFRSGANVWSLTSLFMLFLLSQVLASGCDFWVAFWTAQEENRNFQRNELAFSDDRNISQTDNSVTGVLTTYLCMFIHGVLVTALFIVALARSIGFYTICLRAAHKIHNAMFKGIISTSLRFFDTNPIGRILNLFSKDLGTVDESLPKSLLDASQSLLIMTGSICLTLTVNTYFLVPIIVVGIIFMVARKIYLKTSRDMKRIEGITRSPVFTHLAATMQGLPTIRALQAQNVLIEEFDNHQDLHSSCWFLFVTTSSAFGLCLDFLCLLIISCVTFTFLFATLGSEVGLAITQVMALTGMLQWGIRQSADVSNNFMAIERIIQYRDLPPEQLPGKLEAIPNGWPMNGKIEFRNVSYRYSETLSAVLKNVNLVIQPNEKIGIVGRTGAGKSSLIGAIFRLAIVEGDILIDGINTKSIDLNDLRSKISIIPQDPMLFSGSLRRNLDPFEMYSDTEIWKALEDVELKHIADNPEGLHLPVLLNGSNFSVGEKQLLCLARAILRKSKILIADEATGNVSLSADKIIQQKIREKFVDCTVLTIAHRLNTIIDSDRIIVMGNGEIVEFGSPSELLQSKSGTFYGMISALGKNEAERLTQLAVSKHK</sequence>
<evidence type="ECO:0000256" key="4">
    <source>
        <dbReference type="ARBA" id="ARBA00022692"/>
    </source>
</evidence>
<dbReference type="CDD" id="cd18579">
    <property type="entry name" value="ABC_6TM_ABCC_D1"/>
    <property type="match status" value="1"/>
</dbReference>
<dbReference type="GO" id="GO:0016887">
    <property type="term" value="F:ATP hydrolysis activity"/>
    <property type="evidence" value="ECO:0007669"/>
    <property type="project" value="InterPro"/>
</dbReference>
<keyword evidence="14" id="KW-1185">Reference proteome</keyword>
<feature type="transmembrane region" description="Helical" evidence="10">
    <location>
        <begin position="699"/>
        <end position="725"/>
    </location>
</feature>
<dbReference type="Gene3D" id="1.20.1560.10">
    <property type="entry name" value="ABC transporter type 1, transmembrane domain"/>
    <property type="match status" value="2"/>
</dbReference>
<dbReference type="InterPro" id="IPR003439">
    <property type="entry name" value="ABC_transporter-like_ATP-bd"/>
</dbReference>
<dbReference type="Gene3D" id="3.40.50.300">
    <property type="entry name" value="P-loop containing nucleotide triphosphate hydrolases"/>
    <property type="match status" value="2"/>
</dbReference>
<evidence type="ECO:0000259" key="12">
    <source>
        <dbReference type="PROSITE" id="PS50929"/>
    </source>
</evidence>
<keyword evidence="7 13" id="KW-0067">ATP-binding</keyword>
<dbReference type="InterPro" id="IPR044746">
    <property type="entry name" value="ABCC_6TM_D1"/>
</dbReference>
<dbReference type="OrthoDB" id="6500128at2759"/>
<feature type="transmembrane region" description="Helical" evidence="10">
    <location>
        <begin position="90"/>
        <end position="111"/>
    </location>
</feature>
<evidence type="ECO:0000256" key="8">
    <source>
        <dbReference type="ARBA" id="ARBA00022989"/>
    </source>
</evidence>
<dbReference type="GO" id="GO:0016020">
    <property type="term" value="C:membrane"/>
    <property type="evidence" value="ECO:0007669"/>
    <property type="project" value="UniProtKB-SubCell"/>
</dbReference>
<evidence type="ECO:0000256" key="1">
    <source>
        <dbReference type="ARBA" id="ARBA00004141"/>
    </source>
</evidence>
<evidence type="ECO:0000256" key="10">
    <source>
        <dbReference type="SAM" id="Phobius"/>
    </source>
</evidence>
<dbReference type="InterPro" id="IPR050173">
    <property type="entry name" value="ABC_transporter_C-like"/>
</dbReference>
<accession>A0A9Q0S1M4</accession>
<dbReference type="FunFam" id="1.20.1560.10:FF:000014">
    <property type="entry name" value="Multidrug resistance-associated protein member 4"/>
    <property type="match status" value="1"/>
</dbReference>
<feature type="transmembrane region" description="Helical" evidence="10">
    <location>
        <begin position="976"/>
        <end position="994"/>
    </location>
</feature>
<feature type="domain" description="ABC transporter" evidence="11">
    <location>
        <begin position="409"/>
        <end position="647"/>
    </location>
</feature>
<feature type="transmembrane region" description="Helical" evidence="10">
    <location>
        <begin position="759"/>
        <end position="781"/>
    </location>
</feature>
<evidence type="ECO:0000256" key="9">
    <source>
        <dbReference type="ARBA" id="ARBA00023136"/>
    </source>
</evidence>
<feature type="domain" description="ABC transmembrane type-1" evidence="12">
    <location>
        <begin position="769"/>
        <end position="1006"/>
    </location>
</feature>
<comment type="caution">
    <text evidence="13">The sequence shown here is derived from an EMBL/GenBank/DDBJ whole genome shotgun (WGS) entry which is preliminary data.</text>
</comment>
<dbReference type="EMBL" id="WJQU01000002">
    <property type="protein sequence ID" value="KAJ6642102.1"/>
    <property type="molecule type" value="Genomic_DNA"/>
</dbReference>
<keyword evidence="4 10" id="KW-0812">Transmembrane</keyword>
<comment type="similarity">
    <text evidence="2">Belongs to the ABC transporter superfamily. ABCC family. Conjugate transporter (TC 3.A.1.208) subfamily.</text>
</comment>
<feature type="transmembrane region" description="Helical" evidence="10">
    <location>
        <begin position="131"/>
        <end position="153"/>
    </location>
</feature>
<dbReference type="GO" id="GO:0005524">
    <property type="term" value="F:ATP binding"/>
    <property type="evidence" value="ECO:0007669"/>
    <property type="project" value="UniProtKB-KW"/>
</dbReference>
<dbReference type="InterPro" id="IPR027417">
    <property type="entry name" value="P-loop_NTPase"/>
</dbReference>
<protein>
    <submittedName>
        <fullName evidence="13">ATP-binding cassette subfamily C member 4</fullName>
    </submittedName>
</protein>
<feature type="domain" description="ABC transporter" evidence="11">
    <location>
        <begin position="1038"/>
        <end position="1270"/>
    </location>
</feature>
<dbReference type="PANTHER" id="PTHR24223">
    <property type="entry name" value="ATP-BINDING CASSETTE SUB-FAMILY C"/>
    <property type="match status" value="1"/>
</dbReference>
<dbReference type="CDD" id="cd03250">
    <property type="entry name" value="ABCC_MRP_domain1"/>
    <property type="match status" value="1"/>
</dbReference>
<feature type="transmembrane region" description="Helical" evidence="10">
    <location>
        <begin position="342"/>
        <end position="360"/>
    </location>
</feature>
<dbReference type="SUPFAM" id="SSF52540">
    <property type="entry name" value="P-loop containing nucleoside triphosphate hydrolases"/>
    <property type="match status" value="2"/>
</dbReference>
<dbReference type="PROSITE" id="PS00211">
    <property type="entry name" value="ABC_TRANSPORTER_1"/>
    <property type="match status" value="2"/>
</dbReference>
<dbReference type="SUPFAM" id="SSF90123">
    <property type="entry name" value="ABC transporter transmembrane region"/>
    <property type="match status" value="2"/>
</dbReference>
<dbReference type="FunFam" id="3.40.50.300:FF:000163">
    <property type="entry name" value="Multidrug resistance-associated protein member 4"/>
    <property type="match status" value="1"/>
</dbReference>
<evidence type="ECO:0000256" key="3">
    <source>
        <dbReference type="ARBA" id="ARBA00022448"/>
    </source>
</evidence>
<dbReference type="Pfam" id="PF00664">
    <property type="entry name" value="ABC_membrane"/>
    <property type="match status" value="2"/>
</dbReference>
<feature type="transmembrane region" description="Helical" evidence="10">
    <location>
        <begin position="847"/>
        <end position="878"/>
    </location>
</feature>
<evidence type="ECO:0000256" key="2">
    <source>
        <dbReference type="ARBA" id="ARBA00009726"/>
    </source>
</evidence>
<dbReference type="PROSITE" id="PS50929">
    <property type="entry name" value="ABC_TM1F"/>
    <property type="match status" value="2"/>
</dbReference>
<name>A0A9Q0S1M4_9DIPT</name>
<dbReference type="GO" id="GO:0140359">
    <property type="term" value="F:ABC-type transporter activity"/>
    <property type="evidence" value="ECO:0007669"/>
    <property type="project" value="InterPro"/>
</dbReference>
<keyword evidence="8 10" id="KW-1133">Transmembrane helix</keyword>
<dbReference type="InterPro" id="IPR036640">
    <property type="entry name" value="ABC1_TM_sf"/>
</dbReference>
<dbReference type="Proteomes" id="UP001151699">
    <property type="component" value="Chromosome B"/>
</dbReference>
<keyword evidence="5" id="KW-0677">Repeat</keyword>
<evidence type="ECO:0000256" key="7">
    <source>
        <dbReference type="ARBA" id="ARBA00022840"/>
    </source>
</evidence>
<dbReference type="CDD" id="cd03244">
    <property type="entry name" value="ABCC_MRP_domain2"/>
    <property type="match status" value="1"/>
</dbReference>
<evidence type="ECO:0000256" key="5">
    <source>
        <dbReference type="ARBA" id="ARBA00022737"/>
    </source>
</evidence>
<organism evidence="13 14">
    <name type="scientific">Pseudolycoriella hygida</name>
    <dbReference type="NCBI Taxonomy" id="35572"/>
    <lineage>
        <taxon>Eukaryota</taxon>
        <taxon>Metazoa</taxon>
        <taxon>Ecdysozoa</taxon>
        <taxon>Arthropoda</taxon>
        <taxon>Hexapoda</taxon>
        <taxon>Insecta</taxon>
        <taxon>Pterygota</taxon>
        <taxon>Neoptera</taxon>
        <taxon>Endopterygota</taxon>
        <taxon>Diptera</taxon>
        <taxon>Nematocera</taxon>
        <taxon>Sciaroidea</taxon>
        <taxon>Sciaridae</taxon>
        <taxon>Pseudolycoriella</taxon>
    </lineage>
</organism>
<dbReference type="InterPro" id="IPR017871">
    <property type="entry name" value="ABC_transporter-like_CS"/>
</dbReference>
<gene>
    <name evidence="13" type="primary">Abcc4_3</name>
    <name evidence="13" type="ORF">Bhyg_07048</name>
</gene>
<evidence type="ECO:0000256" key="6">
    <source>
        <dbReference type="ARBA" id="ARBA00022741"/>
    </source>
</evidence>
<keyword evidence="9 10" id="KW-0472">Membrane</keyword>
<reference evidence="13" key="1">
    <citation type="submission" date="2022-07" db="EMBL/GenBank/DDBJ databases">
        <authorList>
            <person name="Trinca V."/>
            <person name="Uliana J.V.C."/>
            <person name="Torres T.T."/>
            <person name="Ward R.J."/>
            <person name="Monesi N."/>
        </authorList>
    </citation>
    <scope>NUCLEOTIDE SEQUENCE</scope>
    <source>
        <strain evidence="13">HSMRA1968</strain>
        <tissue evidence="13">Whole embryos</tissue>
    </source>
</reference>
<feature type="transmembrane region" description="Helical" evidence="10">
    <location>
        <begin position="312"/>
        <end position="336"/>
    </location>
</feature>